<name>A0A9X6XV78_BACCE</name>
<protein>
    <submittedName>
        <fullName evidence="2">Uncharacterized protein</fullName>
    </submittedName>
</protein>
<dbReference type="EMBL" id="NVMX01000209">
    <property type="protein sequence ID" value="PDZ94339.1"/>
    <property type="molecule type" value="Genomic_DNA"/>
</dbReference>
<keyword evidence="1" id="KW-0812">Transmembrane</keyword>
<keyword evidence="1" id="KW-0472">Membrane</keyword>
<comment type="caution">
    <text evidence="2">The sequence shown here is derived from an EMBL/GenBank/DDBJ whole genome shotgun (WGS) entry which is preliminary data.</text>
</comment>
<feature type="transmembrane region" description="Helical" evidence="1">
    <location>
        <begin position="65"/>
        <end position="87"/>
    </location>
</feature>
<feature type="transmembrane region" description="Helical" evidence="1">
    <location>
        <begin position="33"/>
        <end position="53"/>
    </location>
</feature>
<keyword evidence="1" id="KW-1133">Transmembrane helix</keyword>
<accession>A0A9X6XV78</accession>
<evidence type="ECO:0000313" key="3">
    <source>
        <dbReference type="Proteomes" id="UP000219922"/>
    </source>
</evidence>
<dbReference type="Proteomes" id="UP000219922">
    <property type="component" value="Unassembled WGS sequence"/>
</dbReference>
<organism evidence="2 3">
    <name type="scientific">Bacillus cereus</name>
    <dbReference type="NCBI Taxonomy" id="1396"/>
    <lineage>
        <taxon>Bacteria</taxon>
        <taxon>Bacillati</taxon>
        <taxon>Bacillota</taxon>
        <taxon>Bacilli</taxon>
        <taxon>Bacillales</taxon>
        <taxon>Bacillaceae</taxon>
        <taxon>Bacillus</taxon>
        <taxon>Bacillus cereus group</taxon>
    </lineage>
</organism>
<gene>
    <name evidence="2" type="ORF">CON36_34335</name>
</gene>
<dbReference type="AlphaFoldDB" id="A0A9X6XV78"/>
<feature type="transmembrane region" description="Helical" evidence="1">
    <location>
        <begin position="6"/>
        <end position="24"/>
    </location>
</feature>
<evidence type="ECO:0000256" key="1">
    <source>
        <dbReference type="SAM" id="Phobius"/>
    </source>
</evidence>
<sequence>MTYLILPILFFSMNLVNFISPIILKQEYRWSSILIAVGTLIVMTPLILFVTIYKGDPDSNMYGYVFMSYGAYPVIFALAISNIVMIVKQKKKKG</sequence>
<reference evidence="2 3" key="1">
    <citation type="submission" date="2017-09" db="EMBL/GenBank/DDBJ databases">
        <title>Large-scale bioinformatics analysis of Bacillus genomes uncovers conserved roles of natural products in bacterial physiology.</title>
        <authorList>
            <consortium name="Agbiome Team Llc"/>
            <person name="Bleich R.M."/>
            <person name="Grubbs K.J."/>
            <person name="Santa Maria K.C."/>
            <person name="Allen S.E."/>
            <person name="Farag S."/>
            <person name="Shank E.A."/>
            <person name="Bowers A."/>
        </authorList>
    </citation>
    <scope>NUCLEOTIDE SEQUENCE [LARGE SCALE GENOMIC DNA]</scope>
    <source>
        <strain evidence="2 3">AFS092789</strain>
    </source>
</reference>
<evidence type="ECO:0000313" key="2">
    <source>
        <dbReference type="EMBL" id="PDZ94339.1"/>
    </source>
</evidence>
<proteinExistence type="predicted"/>